<evidence type="ECO:0000256" key="6">
    <source>
        <dbReference type="RuleBase" id="RU000461"/>
    </source>
</evidence>
<reference evidence="8 9" key="1">
    <citation type="journal article" date="2022" name="Nat. Plants">
        <title>Genomes of leafy and leafless Platanthera orchids illuminate the evolution of mycoheterotrophy.</title>
        <authorList>
            <person name="Li M.H."/>
            <person name="Liu K.W."/>
            <person name="Li Z."/>
            <person name="Lu H.C."/>
            <person name="Ye Q.L."/>
            <person name="Zhang D."/>
            <person name="Wang J.Y."/>
            <person name="Li Y.F."/>
            <person name="Zhong Z.M."/>
            <person name="Liu X."/>
            <person name="Yu X."/>
            <person name="Liu D.K."/>
            <person name="Tu X.D."/>
            <person name="Liu B."/>
            <person name="Hao Y."/>
            <person name="Liao X.Y."/>
            <person name="Jiang Y.T."/>
            <person name="Sun W.H."/>
            <person name="Chen J."/>
            <person name="Chen Y.Q."/>
            <person name="Ai Y."/>
            <person name="Zhai J.W."/>
            <person name="Wu S.S."/>
            <person name="Zhou Z."/>
            <person name="Hsiao Y.Y."/>
            <person name="Wu W.L."/>
            <person name="Chen Y.Y."/>
            <person name="Lin Y.F."/>
            <person name="Hsu J.L."/>
            <person name="Li C.Y."/>
            <person name="Wang Z.W."/>
            <person name="Zhao X."/>
            <person name="Zhong W.Y."/>
            <person name="Ma X.K."/>
            <person name="Ma L."/>
            <person name="Huang J."/>
            <person name="Chen G.Z."/>
            <person name="Huang M.Z."/>
            <person name="Huang L."/>
            <person name="Peng D.H."/>
            <person name="Luo Y.B."/>
            <person name="Zou S.Q."/>
            <person name="Chen S.P."/>
            <person name="Lan S."/>
            <person name="Tsai W.C."/>
            <person name="Van de Peer Y."/>
            <person name="Liu Z.J."/>
        </authorList>
    </citation>
    <scope>NUCLEOTIDE SEQUENCE [LARGE SCALE GENOMIC DNA]</scope>
    <source>
        <strain evidence="8">Lor287</strain>
    </source>
</reference>
<dbReference type="GO" id="GO:0016709">
    <property type="term" value="F:oxidoreductase activity, acting on paired donors, with incorporation or reduction of molecular oxygen, NAD(P)H as one donor, and incorporation of one atom of oxygen"/>
    <property type="evidence" value="ECO:0007669"/>
    <property type="project" value="UniProtKB-ARBA"/>
</dbReference>
<dbReference type="InterPro" id="IPR017972">
    <property type="entry name" value="Cyt_P450_CS"/>
</dbReference>
<name>A0AAP0C5U8_9ASPA</name>
<dbReference type="PANTHER" id="PTHR47950">
    <property type="entry name" value="CYTOCHROME P450, FAMILY 76, SUBFAMILY C, POLYPEPTIDE 5-RELATED"/>
    <property type="match status" value="1"/>
</dbReference>
<dbReference type="PRINTS" id="PR00385">
    <property type="entry name" value="P450"/>
</dbReference>
<evidence type="ECO:0000256" key="3">
    <source>
        <dbReference type="ARBA" id="ARBA00023002"/>
    </source>
</evidence>
<evidence type="ECO:0000256" key="2">
    <source>
        <dbReference type="ARBA" id="ARBA00022723"/>
    </source>
</evidence>
<dbReference type="EMBL" id="JBBWWQ010000001">
    <property type="protein sequence ID" value="KAK8957835.1"/>
    <property type="molecule type" value="Genomic_DNA"/>
</dbReference>
<dbReference type="Proteomes" id="UP001418222">
    <property type="component" value="Unassembled WGS sequence"/>
</dbReference>
<evidence type="ECO:0000256" key="7">
    <source>
        <dbReference type="SAM" id="Phobius"/>
    </source>
</evidence>
<evidence type="ECO:0000256" key="4">
    <source>
        <dbReference type="ARBA" id="ARBA00023004"/>
    </source>
</evidence>
<keyword evidence="7" id="KW-0812">Transmembrane</keyword>
<evidence type="ECO:0000256" key="5">
    <source>
        <dbReference type="PIRSR" id="PIRSR602401-1"/>
    </source>
</evidence>
<gene>
    <name evidence="8" type="primary">CYP76B10</name>
    <name evidence="8" type="ORF">KSP39_PZI000844</name>
</gene>
<evidence type="ECO:0000313" key="9">
    <source>
        <dbReference type="Proteomes" id="UP001418222"/>
    </source>
</evidence>
<keyword evidence="9" id="KW-1185">Reference proteome</keyword>
<keyword evidence="3 6" id="KW-0560">Oxidoreductase</keyword>
<protein>
    <submittedName>
        <fullName evidence="8">Geraniol 8-hydroxylase</fullName>
    </submittedName>
</protein>
<feature type="transmembrane region" description="Helical" evidence="7">
    <location>
        <begin position="7"/>
        <end position="27"/>
    </location>
</feature>
<dbReference type="Gene3D" id="1.10.630.10">
    <property type="entry name" value="Cytochrome P450"/>
    <property type="match status" value="1"/>
</dbReference>
<accession>A0AAP0C5U8</accession>
<keyword evidence="7" id="KW-1133">Transmembrane helix</keyword>
<dbReference type="InterPro" id="IPR002401">
    <property type="entry name" value="Cyt_P450_E_grp-I"/>
</dbReference>
<dbReference type="SUPFAM" id="SSF48264">
    <property type="entry name" value="Cytochrome P450"/>
    <property type="match status" value="1"/>
</dbReference>
<organism evidence="8 9">
    <name type="scientific">Platanthera zijinensis</name>
    <dbReference type="NCBI Taxonomy" id="2320716"/>
    <lineage>
        <taxon>Eukaryota</taxon>
        <taxon>Viridiplantae</taxon>
        <taxon>Streptophyta</taxon>
        <taxon>Embryophyta</taxon>
        <taxon>Tracheophyta</taxon>
        <taxon>Spermatophyta</taxon>
        <taxon>Magnoliopsida</taxon>
        <taxon>Liliopsida</taxon>
        <taxon>Asparagales</taxon>
        <taxon>Orchidaceae</taxon>
        <taxon>Orchidoideae</taxon>
        <taxon>Orchideae</taxon>
        <taxon>Orchidinae</taxon>
        <taxon>Platanthera</taxon>
    </lineage>
</organism>
<keyword evidence="5 6" id="KW-0349">Heme</keyword>
<comment type="caution">
    <text evidence="8">The sequence shown here is derived from an EMBL/GenBank/DDBJ whole genome shotgun (WGS) entry which is preliminary data.</text>
</comment>
<dbReference type="AlphaFoldDB" id="A0AAP0C5U8"/>
<dbReference type="InterPro" id="IPR001128">
    <property type="entry name" value="Cyt_P450"/>
</dbReference>
<dbReference type="GO" id="GO:0005506">
    <property type="term" value="F:iron ion binding"/>
    <property type="evidence" value="ECO:0007669"/>
    <property type="project" value="InterPro"/>
</dbReference>
<keyword evidence="7" id="KW-0472">Membrane</keyword>
<dbReference type="CDD" id="cd11073">
    <property type="entry name" value="CYP76-like"/>
    <property type="match status" value="1"/>
</dbReference>
<dbReference type="Pfam" id="PF00067">
    <property type="entry name" value="p450"/>
    <property type="match status" value="1"/>
</dbReference>
<keyword evidence="6" id="KW-0503">Monooxygenase</keyword>
<dbReference type="FunFam" id="1.10.630.10:FF:000007">
    <property type="entry name" value="Cytochrome P450 76C4"/>
    <property type="match status" value="1"/>
</dbReference>
<keyword evidence="2 5" id="KW-0479">Metal-binding</keyword>
<proteinExistence type="inferred from homology"/>
<evidence type="ECO:0000256" key="1">
    <source>
        <dbReference type="ARBA" id="ARBA00010617"/>
    </source>
</evidence>
<dbReference type="PANTHER" id="PTHR47950:SF48">
    <property type="entry name" value="CYTOCHROME P450 FAMILY PROTEIN, EXPRESSED"/>
    <property type="match status" value="1"/>
</dbReference>
<feature type="binding site" description="axial binding residue" evidence="5">
    <location>
        <position position="447"/>
    </location>
    <ligand>
        <name>heme</name>
        <dbReference type="ChEBI" id="CHEBI:30413"/>
    </ligand>
    <ligandPart>
        <name>Fe</name>
        <dbReference type="ChEBI" id="CHEBI:18248"/>
    </ligandPart>
</feature>
<dbReference type="InterPro" id="IPR036396">
    <property type="entry name" value="Cyt_P450_sf"/>
</dbReference>
<dbReference type="PRINTS" id="PR00463">
    <property type="entry name" value="EP450I"/>
</dbReference>
<dbReference type="GO" id="GO:0051502">
    <property type="term" value="P:diterpene phytoalexin biosynthetic process"/>
    <property type="evidence" value="ECO:0007669"/>
    <property type="project" value="UniProtKB-ARBA"/>
</dbReference>
<dbReference type="GO" id="GO:0020037">
    <property type="term" value="F:heme binding"/>
    <property type="evidence" value="ECO:0007669"/>
    <property type="project" value="InterPro"/>
</dbReference>
<comment type="cofactor">
    <cofactor evidence="5">
        <name>heme</name>
        <dbReference type="ChEBI" id="CHEBI:30413"/>
    </cofactor>
</comment>
<sequence length="507" mass="56681">MELLSEGAILWPALFALIVVLVLLLLLQKSLHPSNLPPGPRHVPVLGNLLVLGKNPHRSLARLARIHGPVMSLKLGSIHAVVISSPSSAREALKSKDSSFSDRHVPDTVRAHGHNEVSLAWTSPNKSWRYLRTLLKTHLFSSPALDASQSLRRRKVQELVTYIKELDGEAVKIGQAAFCTVLNLISSTFLSINVVDFKSESAQEFQELICGIMEEAGRPNVSDYFPLLAPMDLQGRRRRFAAYFQKLFDLFDQIIDIRLEETAVGEAARKNNNPDILDVLLQLSREDSSNLSRQKIKSFIMDSFAAGSDTSSTTLEWAMAELLHQPKLMKKARAEISQVIGFEREVEESDISKLPFLQAVLKETLRLHPPLPLLLPHKTGSETELNGYAVPENTMVIFNVWAIGRDDRVWKNPDCFVPERFMGLDEDVDFRGQHFDLIPFGSGRRVCPGLSLGVRMVQLMLASLIQSFEWRLPDDVAPEALDLREMFGLTVVMASPLVAIATPNPVY</sequence>
<evidence type="ECO:0000313" key="8">
    <source>
        <dbReference type="EMBL" id="KAK8957835.1"/>
    </source>
</evidence>
<dbReference type="PROSITE" id="PS00086">
    <property type="entry name" value="CYTOCHROME_P450"/>
    <property type="match status" value="1"/>
</dbReference>
<keyword evidence="4 5" id="KW-0408">Iron</keyword>
<comment type="similarity">
    <text evidence="1 6">Belongs to the cytochrome P450 family.</text>
</comment>